<dbReference type="SUPFAM" id="SSF46785">
    <property type="entry name" value="Winged helix' DNA-binding domain"/>
    <property type="match status" value="1"/>
</dbReference>
<dbReference type="KEGG" id="tsv:DSM104635_01325"/>
<reference evidence="3" key="1">
    <citation type="submission" date="2019-12" db="EMBL/GenBank/DDBJ databases">
        <title>Complete genome of Terracaulis silvestris 0127_4.</title>
        <authorList>
            <person name="Vieira S."/>
            <person name="Riedel T."/>
            <person name="Sproer C."/>
            <person name="Pascual J."/>
            <person name="Boedeker C."/>
            <person name="Overmann J."/>
        </authorList>
    </citation>
    <scope>NUCLEOTIDE SEQUENCE [LARGE SCALE GENOMIC DNA]</scope>
    <source>
        <strain evidence="3">0127_4</strain>
    </source>
</reference>
<dbReference type="PROSITE" id="PS50987">
    <property type="entry name" value="HTH_ARSR_2"/>
    <property type="match status" value="1"/>
</dbReference>
<dbReference type="InterPro" id="IPR052543">
    <property type="entry name" value="HTH_Metal-responsive_Reg"/>
</dbReference>
<dbReference type="PRINTS" id="PR00778">
    <property type="entry name" value="HTHARSR"/>
</dbReference>
<dbReference type="InterPro" id="IPR001845">
    <property type="entry name" value="HTH_ArsR_DNA-bd_dom"/>
</dbReference>
<dbReference type="EMBL" id="CP047045">
    <property type="protein sequence ID" value="QGZ94506.1"/>
    <property type="molecule type" value="Genomic_DNA"/>
</dbReference>
<dbReference type="Proteomes" id="UP000431269">
    <property type="component" value="Chromosome"/>
</dbReference>
<evidence type="ECO:0000259" key="1">
    <source>
        <dbReference type="PROSITE" id="PS50987"/>
    </source>
</evidence>
<dbReference type="NCBIfam" id="NF033788">
    <property type="entry name" value="HTH_metalloreg"/>
    <property type="match status" value="1"/>
</dbReference>
<dbReference type="GO" id="GO:0097063">
    <property type="term" value="F:cadmium ion sensor activity"/>
    <property type="evidence" value="ECO:0007669"/>
    <property type="project" value="TreeGrafter"/>
</dbReference>
<dbReference type="GO" id="GO:0010288">
    <property type="term" value="P:response to lead ion"/>
    <property type="evidence" value="ECO:0007669"/>
    <property type="project" value="TreeGrafter"/>
</dbReference>
<proteinExistence type="predicted"/>
<sequence length="232" mass="25076">MREGPNIAAIAAMVGDPARANMLTALVNGEALTATELALEGGVTKQTASSHLSKLEAAGLIAVEAQGRHRYYRLADADVAGLLETLMGVAARAKALRTRPGPKEPALRRARLCYDHLAGELGVALFDAFKKNKWIVPGPEKTFALTRLGRVKVSTFGVDIAELEQGARPVCRACLDWSVRRHHLAGALGAALLENIFERGWAAQRGTSRIVEFTRYGETALQRAFMFDLNAL</sequence>
<dbReference type="Gene3D" id="1.10.10.10">
    <property type="entry name" value="Winged helix-like DNA-binding domain superfamily/Winged helix DNA-binding domain"/>
    <property type="match status" value="1"/>
</dbReference>
<dbReference type="GO" id="GO:0003700">
    <property type="term" value="F:DNA-binding transcription factor activity"/>
    <property type="evidence" value="ECO:0007669"/>
    <property type="project" value="InterPro"/>
</dbReference>
<dbReference type="PANTHER" id="PTHR39168:SF1">
    <property type="entry name" value="TRANSCRIPTIONAL REGULATORY PROTEIN"/>
    <property type="match status" value="1"/>
</dbReference>
<dbReference type="RefSeq" id="WP_158765440.1">
    <property type="nucleotide sequence ID" value="NZ_CP047045.1"/>
</dbReference>
<dbReference type="PANTHER" id="PTHR39168">
    <property type="entry name" value="TRANSCRIPTIONAL REGULATOR-RELATED"/>
    <property type="match status" value="1"/>
</dbReference>
<dbReference type="InterPro" id="IPR011991">
    <property type="entry name" value="ArsR-like_HTH"/>
</dbReference>
<dbReference type="InterPro" id="IPR036388">
    <property type="entry name" value="WH-like_DNA-bd_sf"/>
</dbReference>
<organism evidence="2 3">
    <name type="scientific">Terricaulis silvestris</name>
    <dbReference type="NCBI Taxonomy" id="2686094"/>
    <lineage>
        <taxon>Bacteria</taxon>
        <taxon>Pseudomonadati</taxon>
        <taxon>Pseudomonadota</taxon>
        <taxon>Alphaproteobacteria</taxon>
        <taxon>Caulobacterales</taxon>
        <taxon>Caulobacteraceae</taxon>
        <taxon>Terricaulis</taxon>
    </lineage>
</organism>
<dbReference type="Pfam" id="PF12802">
    <property type="entry name" value="MarR_2"/>
    <property type="match status" value="1"/>
</dbReference>
<evidence type="ECO:0000313" key="3">
    <source>
        <dbReference type="Proteomes" id="UP000431269"/>
    </source>
</evidence>
<dbReference type="GO" id="GO:0032791">
    <property type="term" value="F:lead ion binding"/>
    <property type="evidence" value="ECO:0007669"/>
    <property type="project" value="TreeGrafter"/>
</dbReference>
<accession>A0A6I6MML2</accession>
<name>A0A6I6MML2_9CAUL</name>
<dbReference type="InterPro" id="IPR000835">
    <property type="entry name" value="HTH_MarR-typ"/>
</dbReference>
<gene>
    <name evidence="2" type="primary">cmtR</name>
    <name evidence="2" type="ORF">DSM104635_01325</name>
</gene>
<evidence type="ECO:0000313" key="2">
    <source>
        <dbReference type="EMBL" id="QGZ94506.1"/>
    </source>
</evidence>
<protein>
    <submittedName>
        <fullName evidence="2">HTH-type transcriptional regulator CmtR</fullName>
    </submittedName>
</protein>
<dbReference type="SMART" id="SM00418">
    <property type="entry name" value="HTH_ARSR"/>
    <property type="match status" value="1"/>
</dbReference>
<dbReference type="InterPro" id="IPR036390">
    <property type="entry name" value="WH_DNA-bd_sf"/>
</dbReference>
<feature type="domain" description="HTH arsR-type" evidence="1">
    <location>
        <begin position="1"/>
        <end position="94"/>
    </location>
</feature>
<dbReference type="GO" id="GO:0003677">
    <property type="term" value="F:DNA binding"/>
    <property type="evidence" value="ECO:0007669"/>
    <property type="project" value="TreeGrafter"/>
</dbReference>
<dbReference type="GO" id="GO:0046686">
    <property type="term" value="P:response to cadmium ion"/>
    <property type="evidence" value="ECO:0007669"/>
    <property type="project" value="TreeGrafter"/>
</dbReference>
<dbReference type="CDD" id="cd00090">
    <property type="entry name" value="HTH_ARSR"/>
    <property type="match status" value="1"/>
</dbReference>
<dbReference type="AlphaFoldDB" id="A0A6I6MML2"/>
<keyword evidence="3" id="KW-1185">Reference proteome</keyword>